<evidence type="ECO:0000313" key="3">
    <source>
        <dbReference type="Proteomes" id="UP000285961"/>
    </source>
</evidence>
<dbReference type="Pfam" id="PF13432">
    <property type="entry name" value="TPR_16"/>
    <property type="match status" value="1"/>
</dbReference>
<dbReference type="InterPro" id="IPR019734">
    <property type="entry name" value="TPR_rpt"/>
</dbReference>
<dbReference type="Gene3D" id="1.25.40.10">
    <property type="entry name" value="Tetratricopeptide repeat domain"/>
    <property type="match status" value="2"/>
</dbReference>
<reference evidence="2 3" key="1">
    <citation type="journal article" date="2017" name="ISME J.">
        <title>Energy and carbon metabolisms in a deep terrestrial subsurface fluid microbial community.</title>
        <authorList>
            <person name="Momper L."/>
            <person name="Jungbluth S.P."/>
            <person name="Lee M.D."/>
            <person name="Amend J.P."/>
        </authorList>
    </citation>
    <scope>NUCLEOTIDE SEQUENCE [LARGE SCALE GENOMIC DNA]</scope>
    <source>
        <strain evidence="2">SURF_17</strain>
    </source>
</reference>
<accession>A0A419F3N1</accession>
<keyword evidence="1" id="KW-0732">Signal</keyword>
<feature type="chain" id="PRO_5019442537" description="Tetratricopeptide repeat protein" evidence="1">
    <location>
        <begin position="25"/>
        <end position="550"/>
    </location>
</feature>
<dbReference type="InterPro" id="IPR011990">
    <property type="entry name" value="TPR-like_helical_dom_sf"/>
</dbReference>
<sequence>MIRRRLYQAVLVMALMSFVVPAFGQDSGQLAPLLEGIGRYHYAISTDSPDAQRFFDQGLILSYGFNHAEAERSFREAARLDPDCAMCYWGIALVLGPNINAPMSAEANPKAYEALQKALELAPQATEKERALTNALAKRYVENPPEDRAPLDGAYADAMREVVKRFPDDVDIAALFAEALLDTHPWNYWSKEGAAQPWTPEIVATLESVLKRAPEHPGALHFYIHATEASPEPQKAERYADTLSKLVPGTSHLAHMPSHTYIRIGRYHDATLANQRALAEDRTYIAECRAQGIYPLAYMPHNSHFLWYSAMMEGRYALSMQAARETGAHGQHDMMSHPAFGPLMQHFSVIPLYGQVRFGKWDEILKESKPASGLPYPMGVWHYARGMAFVRKGQPGQAAEELNNLKIMAADPSLEGQKVWDANSTADLLQIGVEVLAGELGAKQPDYESAIQHLARAVRLEDALIYIEPPDWHFPVRQSLGAVLLEAGRPAEAEQVYREDLRSNPENGWSLYGLAQSLRRQGKTDEAAQVEERFKSAWAYADVKLTSSRF</sequence>
<dbReference type="Proteomes" id="UP000285961">
    <property type="component" value="Unassembled WGS sequence"/>
</dbReference>
<evidence type="ECO:0008006" key="4">
    <source>
        <dbReference type="Google" id="ProtNLM"/>
    </source>
</evidence>
<dbReference type="PANTHER" id="PTHR45588:SF1">
    <property type="entry name" value="WW DOMAIN-CONTAINING PROTEIN"/>
    <property type="match status" value="1"/>
</dbReference>
<evidence type="ECO:0000313" key="2">
    <source>
        <dbReference type="EMBL" id="RJP73042.1"/>
    </source>
</evidence>
<dbReference type="SUPFAM" id="SSF48452">
    <property type="entry name" value="TPR-like"/>
    <property type="match status" value="3"/>
</dbReference>
<dbReference type="EMBL" id="QZKI01000034">
    <property type="protein sequence ID" value="RJP73042.1"/>
    <property type="molecule type" value="Genomic_DNA"/>
</dbReference>
<organism evidence="2 3">
    <name type="scientific">Candidatus Abyssobacteria bacterium SURF_17</name>
    <dbReference type="NCBI Taxonomy" id="2093361"/>
    <lineage>
        <taxon>Bacteria</taxon>
        <taxon>Pseudomonadati</taxon>
        <taxon>Candidatus Hydrogenedentota</taxon>
        <taxon>Candidatus Abyssobacteria</taxon>
    </lineage>
</organism>
<dbReference type="PANTHER" id="PTHR45588">
    <property type="entry name" value="TPR DOMAIN-CONTAINING PROTEIN"/>
    <property type="match status" value="1"/>
</dbReference>
<feature type="signal peptide" evidence="1">
    <location>
        <begin position="1"/>
        <end position="24"/>
    </location>
</feature>
<name>A0A419F3N1_9BACT</name>
<gene>
    <name evidence="2" type="ORF">C4532_05095</name>
</gene>
<dbReference type="SMART" id="SM00028">
    <property type="entry name" value="TPR"/>
    <property type="match status" value="2"/>
</dbReference>
<evidence type="ECO:0000256" key="1">
    <source>
        <dbReference type="SAM" id="SignalP"/>
    </source>
</evidence>
<dbReference type="AlphaFoldDB" id="A0A419F3N1"/>
<protein>
    <recommendedName>
        <fullName evidence="4">Tetratricopeptide repeat protein</fullName>
    </recommendedName>
</protein>
<proteinExistence type="predicted"/>
<comment type="caution">
    <text evidence="2">The sequence shown here is derived from an EMBL/GenBank/DDBJ whole genome shotgun (WGS) entry which is preliminary data.</text>
</comment>